<evidence type="ECO:0008006" key="5">
    <source>
        <dbReference type="Google" id="ProtNLM"/>
    </source>
</evidence>
<organism evidence="3 4">
    <name type="scientific">Pseudanabaena yagii GIHE-NHR1</name>
    <dbReference type="NCBI Taxonomy" id="2722753"/>
    <lineage>
        <taxon>Bacteria</taxon>
        <taxon>Bacillati</taxon>
        <taxon>Cyanobacteriota</taxon>
        <taxon>Cyanophyceae</taxon>
        <taxon>Pseudanabaenales</taxon>
        <taxon>Pseudanabaenaceae</taxon>
        <taxon>Pseudanabaena</taxon>
        <taxon>Pseudanabaena yagii</taxon>
    </lineage>
</organism>
<feature type="signal peptide" evidence="2">
    <location>
        <begin position="1"/>
        <end position="22"/>
    </location>
</feature>
<accession>A0ABX1LTZ2</accession>
<feature type="chain" id="PRO_5046011000" description="Tetratricopeptide repeat protein" evidence="2">
    <location>
        <begin position="23"/>
        <end position="96"/>
    </location>
</feature>
<comment type="caution">
    <text evidence="3">The sequence shown here is derived from an EMBL/GenBank/DDBJ whole genome shotgun (WGS) entry which is preliminary data.</text>
</comment>
<keyword evidence="4" id="KW-1185">Reference proteome</keyword>
<evidence type="ECO:0000313" key="4">
    <source>
        <dbReference type="Proteomes" id="UP000738376"/>
    </source>
</evidence>
<dbReference type="InterPro" id="IPR019734">
    <property type="entry name" value="TPR_rpt"/>
</dbReference>
<protein>
    <recommendedName>
        <fullName evidence="5">Tetratricopeptide repeat protein</fullName>
    </recommendedName>
</protein>
<evidence type="ECO:0000256" key="1">
    <source>
        <dbReference type="PROSITE-ProRule" id="PRU00339"/>
    </source>
</evidence>
<dbReference type="InterPro" id="IPR011990">
    <property type="entry name" value="TPR-like_helical_dom_sf"/>
</dbReference>
<dbReference type="Gene3D" id="1.25.40.10">
    <property type="entry name" value="Tetratricopeptide repeat domain"/>
    <property type="match status" value="1"/>
</dbReference>
<proteinExistence type="predicted"/>
<dbReference type="SUPFAM" id="SSF48452">
    <property type="entry name" value="TPR-like"/>
    <property type="match status" value="1"/>
</dbReference>
<keyword evidence="2" id="KW-0732">Signal</keyword>
<reference evidence="3 4" key="1">
    <citation type="submission" date="2020-03" db="EMBL/GenBank/DDBJ databases">
        <title>Draft Genome Sequence of 2-Methylisoborneol Producing Pseudanabaena yagii Strain GIHE-NHR1 Isolated from North Han River in South Korea.</title>
        <authorList>
            <person name="Jeong J."/>
        </authorList>
    </citation>
    <scope>NUCLEOTIDE SEQUENCE [LARGE SCALE GENOMIC DNA]</scope>
    <source>
        <strain evidence="3 4">GIHE-NHR1</strain>
    </source>
</reference>
<evidence type="ECO:0000256" key="2">
    <source>
        <dbReference type="SAM" id="SignalP"/>
    </source>
</evidence>
<gene>
    <name evidence="3" type="ORF">HC246_04885</name>
</gene>
<evidence type="ECO:0000313" key="3">
    <source>
        <dbReference type="EMBL" id="NMF57372.1"/>
    </source>
</evidence>
<dbReference type="PROSITE" id="PS50005">
    <property type="entry name" value="TPR"/>
    <property type="match status" value="1"/>
</dbReference>
<dbReference type="SMART" id="SM00028">
    <property type="entry name" value="TPR"/>
    <property type="match status" value="1"/>
</dbReference>
<sequence>MKEFLLLLTIIGSCIFCNSAIAAPSTTETVKAKSTNTATKTTKGKYDVWMRIGYKAYDKKDYNTALINFKRALKLRPNDVYATKAIQNTEKRLAGK</sequence>
<dbReference type="Proteomes" id="UP000738376">
    <property type="component" value="Unassembled WGS sequence"/>
</dbReference>
<feature type="repeat" description="TPR" evidence="1">
    <location>
        <begin position="46"/>
        <end position="79"/>
    </location>
</feature>
<name>A0ABX1LTZ2_9CYAN</name>
<dbReference type="EMBL" id="JAAVJL010000001">
    <property type="protein sequence ID" value="NMF57372.1"/>
    <property type="molecule type" value="Genomic_DNA"/>
</dbReference>
<keyword evidence="1" id="KW-0802">TPR repeat</keyword>
<dbReference type="RefSeq" id="WP_169362417.1">
    <property type="nucleotide sequence ID" value="NZ_JAAVJL010000001.1"/>
</dbReference>